<comment type="caution">
    <text evidence="1">The sequence shown here is derived from an EMBL/GenBank/DDBJ whole genome shotgun (WGS) entry which is preliminary data.</text>
</comment>
<organism evidence="1 2">
    <name type="scientific">Reticulibacter mediterranei</name>
    <dbReference type="NCBI Taxonomy" id="2778369"/>
    <lineage>
        <taxon>Bacteria</taxon>
        <taxon>Bacillati</taxon>
        <taxon>Chloroflexota</taxon>
        <taxon>Ktedonobacteria</taxon>
        <taxon>Ktedonobacterales</taxon>
        <taxon>Reticulibacteraceae</taxon>
        <taxon>Reticulibacter</taxon>
    </lineage>
</organism>
<evidence type="ECO:0000313" key="2">
    <source>
        <dbReference type="Proteomes" id="UP000597444"/>
    </source>
</evidence>
<evidence type="ECO:0000313" key="1">
    <source>
        <dbReference type="EMBL" id="GHO99258.1"/>
    </source>
</evidence>
<accession>A0A8J3IRX4</accession>
<gene>
    <name evidence="1" type="ORF">KSF_093060</name>
</gene>
<dbReference type="EMBL" id="BNJK01000002">
    <property type="protein sequence ID" value="GHO99258.1"/>
    <property type="molecule type" value="Genomic_DNA"/>
</dbReference>
<evidence type="ECO:0008006" key="3">
    <source>
        <dbReference type="Google" id="ProtNLM"/>
    </source>
</evidence>
<sequence>MSGANDFAFLIGSWNIHNKRKTGRSFWADHEPEEEATWEEFSAIDLVEKRLDGRAVVEHYEATLPSGEIVKALSVKAFDPTTHRWSITWIDTREGPDDFRPLSGTFQDGVGIFSQVIETPDGKPLHVRYIWDHITADAARWQQAFSFDGGTTWNTNFLMQFTRRK</sequence>
<keyword evidence="2" id="KW-1185">Reference proteome</keyword>
<dbReference type="RefSeq" id="WP_220209906.1">
    <property type="nucleotide sequence ID" value="NZ_BNJK01000002.1"/>
</dbReference>
<protein>
    <recommendedName>
        <fullName evidence="3">DUF1579 domain-containing protein</fullName>
    </recommendedName>
</protein>
<name>A0A8J3IRX4_9CHLR</name>
<dbReference type="AlphaFoldDB" id="A0A8J3IRX4"/>
<reference evidence="1" key="1">
    <citation type="submission" date="2020-10" db="EMBL/GenBank/DDBJ databases">
        <title>Taxonomic study of unclassified bacteria belonging to the class Ktedonobacteria.</title>
        <authorList>
            <person name="Yabe S."/>
            <person name="Wang C.M."/>
            <person name="Zheng Y."/>
            <person name="Sakai Y."/>
            <person name="Cavaletti L."/>
            <person name="Monciardini P."/>
            <person name="Donadio S."/>
        </authorList>
    </citation>
    <scope>NUCLEOTIDE SEQUENCE</scope>
    <source>
        <strain evidence="1">ID150040</strain>
    </source>
</reference>
<proteinExistence type="predicted"/>
<dbReference type="Proteomes" id="UP000597444">
    <property type="component" value="Unassembled WGS sequence"/>
</dbReference>